<feature type="region of interest" description="Disordered" evidence="1">
    <location>
        <begin position="45"/>
        <end position="73"/>
    </location>
</feature>
<evidence type="ECO:0000313" key="3">
    <source>
        <dbReference type="Proteomes" id="UP001222325"/>
    </source>
</evidence>
<dbReference type="Proteomes" id="UP001222325">
    <property type="component" value="Unassembled WGS sequence"/>
</dbReference>
<accession>A0AAD6XG38</accession>
<name>A0AAD6XG38_9AGAR</name>
<keyword evidence="3" id="KW-1185">Reference proteome</keyword>
<evidence type="ECO:0000313" key="2">
    <source>
        <dbReference type="EMBL" id="KAJ7069005.1"/>
    </source>
</evidence>
<dbReference type="AlphaFoldDB" id="A0AAD6XG38"/>
<comment type="caution">
    <text evidence="2">The sequence shown here is derived from an EMBL/GenBank/DDBJ whole genome shotgun (WGS) entry which is preliminary data.</text>
</comment>
<gene>
    <name evidence="2" type="ORF">B0H15DRAFT_807290</name>
</gene>
<organism evidence="2 3">
    <name type="scientific">Mycena belliarum</name>
    <dbReference type="NCBI Taxonomy" id="1033014"/>
    <lineage>
        <taxon>Eukaryota</taxon>
        <taxon>Fungi</taxon>
        <taxon>Dikarya</taxon>
        <taxon>Basidiomycota</taxon>
        <taxon>Agaricomycotina</taxon>
        <taxon>Agaricomycetes</taxon>
        <taxon>Agaricomycetidae</taxon>
        <taxon>Agaricales</taxon>
        <taxon>Marasmiineae</taxon>
        <taxon>Mycenaceae</taxon>
        <taxon>Mycena</taxon>
    </lineage>
</organism>
<evidence type="ECO:0000256" key="1">
    <source>
        <dbReference type="SAM" id="MobiDB-lite"/>
    </source>
</evidence>
<protein>
    <submittedName>
        <fullName evidence="2">Uncharacterized protein</fullName>
    </submittedName>
</protein>
<feature type="region of interest" description="Disordered" evidence="1">
    <location>
        <begin position="150"/>
        <end position="177"/>
    </location>
</feature>
<dbReference type="EMBL" id="JARJCN010000140">
    <property type="protein sequence ID" value="KAJ7069005.1"/>
    <property type="molecule type" value="Genomic_DNA"/>
</dbReference>
<reference evidence="2" key="1">
    <citation type="submission" date="2023-03" db="EMBL/GenBank/DDBJ databases">
        <title>Massive genome expansion in bonnet fungi (Mycena s.s.) driven by repeated elements and novel gene families across ecological guilds.</title>
        <authorList>
            <consortium name="Lawrence Berkeley National Laboratory"/>
            <person name="Harder C.B."/>
            <person name="Miyauchi S."/>
            <person name="Viragh M."/>
            <person name="Kuo A."/>
            <person name="Thoen E."/>
            <person name="Andreopoulos B."/>
            <person name="Lu D."/>
            <person name="Skrede I."/>
            <person name="Drula E."/>
            <person name="Henrissat B."/>
            <person name="Morin E."/>
            <person name="Kohler A."/>
            <person name="Barry K."/>
            <person name="LaButti K."/>
            <person name="Morin E."/>
            <person name="Salamov A."/>
            <person name="Lipzen A."/>
            <person name="Mereny Z."/>
            <person name="Hegedus B."/>
            <person name="Baldrian P."/>
            <person name="Stursova M."/>
            <person name="Weitz H."/>
            <person name="Taylor A."/>
            <person name="Grigoriev I.V."/>
            <person name="Nagy L.G."/>
            <person name="Martin F."/>
            <person name="Kauserud H."/>
        </authorList>
    </citation>
    <scope>NUCLEOTIDE SEQUENCE</scope>
    <source>
        <strain evidence="2">CBHHK173m</strain>
    </source>
</reference>
<sequence>MRVHVAGLSAVLAGWRLMPTNHAIRVNPASASRLIPTPRPFSSAHYTFRGRPRDVDSLPPPSTSTGYRKKSSSSDALALLDAGDRITELQGEVDDLRAHLKQMTEDHLATIQQLTAAEASLRLATARGDEHNDQERKMRARVLLSHGMAYSLSSPPATPTRARGLPPFSSPSKPRPLPATSTFLARHGLSEHLGMMQMATRVVLPTRWYLEVAGLGLDEDLASELLGCLEKDAL</sequence>
<proteinExistence type="predicted"/>